<reference evidence="1 2" key="1">
    <citation type="submission" date="2016-10" db="EMBL/GenBank/DDBJ databases">
        <title>Comparative genome analysis of multiple Pseudomonas spp. focuses on biocontrol and plant growth promoting traits.</title>
        <authorList>
            <person name="Tao X.-Y."/>
            <person name="Taylor C.G."/>
        </authorList>
    </citation>
    <scope>NUCLEOTIDE SEQUENCE [LARGE SCALE GENOMIC DNA]</scope>
    <source>
        <strain evidence="1 2">48H11</strain>
    </source>
</reference>
<organism evidence="1 2">
    <name type="scientific">Pseudomonas brassicacearum</name>
    <dbReference type="NCBI Taxonomy" id="930166"/>
    <lineage>
        <taxon>Bacteria</taxon>
        <taxon>Pseudomonadati</taxon>
        <taxon>Pseudomonadota</taxon>
        <taxon>Gammaproteobacteria</taxon>
        <taxon>Pseudomonadales</taxon>
        <taxon>Pseudomonadaceae</taxon>
        <taxon>Pseudomonas</taxon>
    </lineage>
</organism>
<name>A0A423H5N8_9PSED</name>
<proteinExistence type="predicted"/>
<sequence length="182" mass="20405">MGKWAAIDLRICTDLRNLPYRAEPEDDIHPMIWLSKEPGRIEEIPELQRDPKLKALVTAINNSGLRFETFSCASQIEGVDGVFCSVFGVGFIYRDRRAFQDYGAQLMVAGEILGFVADSDTFPDQARPFAIEIHRIHLKEENLTGWSVDVWHESRSAHEADVKSQAAKALDFLTSVLGPKSA</sequence>
<dbReference type="EMBL" id="MOBJ01000009">
    <property type="protein sequence ID" value="RON08522.1"/>
    <property type="molecule type" value="Genomic_DNA"/>
</dbReference>
<dbReference type="RefSeq" id="WP_123425757.1">
    <property type="nucleotide sequence ID" value="NZ_MOBJ01000009.1"/>
</dbReference>
<protein>
    <submittedName>
        <fullName evidence="1">Uncharacterized protein</fullName>
    </submittedName>
</protein>
<dbReference type="AlphaFoldDB" id="A0A423H5N8"/>
<gene>
    <name evidence="1" type="ORF">BK659_14130</name>
</gene>
<comment type="caution">
    <text evidence="1">The sequence shown here is derived from an EMBL/GenBank/DDBJ whole genome shotgun (WGS) entry which is preliminary data.</text>
</comment>
<evidence type="ECO:0000313" key="2">
    <source>
        <dbReference type="Proteomes" id="UP000286071"/>
    </source>
</evidence>
<accession>A0A423H5N8</accession>
<dbReference type="Proteomes" id="UP000286071">
    <property type="component" value="Unassembled WGS sequence"/>
</dbReference>
<evidence type="ECO:0000313" key="1">
    <source>
        <dbReference type="EMBL" id="RON08522.1"/>
    </source>
</evidence>